<dbReference type="RefSeq" id="WP_182458222.1">
    <property type="nucleotide sequence ID" value="NZ_CP059732.1"/>
</dbReference>
<gene>
    <name evidence="1" type="ORF">H3H32_24390</name>
</gene>
<evidence type="ECO:0000313" key="1">
    <source>
        <dbReference type="EMBL" id="QMW01094.1"/>
    </source>
</evidence>
<evidence type="ECO:0000313" key="2">
    <source>
        <dbReference type="Proteomes" id="UP000515369"/>
    </source>
</evidence>
<organism evidence="1 2">
    <name type="scientific">Spirosoma foliorum</name>
    <dbReference type="NCBI Taxonomy" id="2710596"/>
    <lineage>
        <taxon>Bacteria</taxon>
        <taxon>Pseudomonadati</taxon>
        <taxon>Bacteroidota</taxon>
        <taxon>Cytophagia</taxon>
        <taxon>Cytophagales</taxon>
        <taxon>Cytophagaceae</taxon>
        <taxon>Spirosoma</taxon>
    </lineage>
</organism>
<protein>
    <submittedName>
        <fullName evidence="1">Uncharacterized protein</fullName>
    </submittedName>
</protein>
<name>A0A7G5GQF2_9BACT</name>
<proteinExistence type="predicted"/>
<dbReference type="EMBL" id="CP059732">
    <property type="protein sequence ID" value="QMW01094.1"/>
    <property type="molecule type" value="Genomic_DNA"/>
</dbReference>
<reference evidence="1 2" key="1">
    <citation type="submission" date="2020-07" db="EMBL/GenBank/DDBJ databases">
        <title>Spirosoma foliorum sp. nov., isolated from the leaves on the Nejang mountain Korea, Republic of.</title>
        <authorList>
            <person name="Ho H."/>
            <person name="Lee Y.-J."/>
            <person name="Nurcahyanto D.-A."/>
            <person name="Kim S.-G."/>
        </authorList>
    </citation>
    <scope>NUCLEOTIDE SEQUENCE [LARGE SCALE GENOMIC DNA]</scope>
    <source>
        <strain evidence="1 2">PL0136</strain>
    </source>
</reference>
<dbReference type="KEGG" id="sfol:H3H32_24390"/>
<keyword evidence="2" id="KW-1185">Reference proteome</keyword>
<dbReference type="AlphaFoldDB" id="A0A7G5GQF2"/>
<sequence length="135" mass="15838">MELYRKVIGDIGGIAITNSFHPYYIVNQKGTTVWNAAYVNVYINEKQDEFSRNIQTNKAIYMVDMGPIFTEINVWPDTRLTYEENPLFSRYVPFIIPFLVYNPDKEIRWDYEIGECSIKCVISSDRDVISDTIFK</sequence>
<dbReference type="Proteomes" id="UP000515369">
    <property type="component" value="Chromosome"/>
</dbReference>
<accession>A0A7G5GQF2</accession>